<proteinExistence type="predicted"/>
<dbReference type="InterPro" id="IPR022024">
    <property type="entry name" value="DUF3602"/>
</dbReference>
<dbReference type="InterPro" id="IPR053203">
    <property type="entry name" value="Cisplatin_resist-associated"/>
</dbReference>
<feature type="compositionally biased region" description="Basic and acidic residues" evidence="1">
    <location>
        <begin position="97"/>
        <end position="122"/>
    </location>
</feature>
<feature type="region of interest" description="Disordered" evidence="1">
    <location>
        <begin position="1"/>
        <end position="60"/>
    </location>
</feature>
<feature type="region of interest" description="Disordered" evidence="1">
    <location>
        <begin position="72"/>
        <end position="122"/>
    </location>
</feature>
<dbReference type="OrthoDB" id="4159136at2759"/>
<gene>
    <name evidence="2" type="ORF">BJ878DRAFT_202945</name>
</gene>
<dbReference type="Proteomes" id="UP000887226">
    <property type="component" value="Unassembled WGS sequence"/>
</dbReference>
<protein>
    <submittedName>
        <fullName evidence="2">Uncharacterized protein</fullName>
    </submittedName>
</protein>
<comment type="caution">
    <text evidence="2">The sequence shown here is derived from an EMBL/GenBank/DDBJ whole genome shotgun (WGS) entry which is preliminary data.</text>
</comment>
<organism evidence="2 3">
    <name type="scientific">Calycina marina</name>
    <dbReference type="NCBI Taxonomy" id="1763456"/>
    <lineage>
        <taxon>Eukaryota</taxon>
        <taxon>Fungi</taxon>
        <taxon>Dikarya</taxon>
        <taxon>Ascomycota</taxon>
        <taxon>Pezizomycotina</taxon>
        <taxon>Leotiomycetes</taxon>
        <taxon>Helotiales</taxon>
        <taxon>Pezizellaceae</taxon>
        <taxon>Calycina</taxon>
    </lineage>
</organism>
<evidence type="ECO:0000313" key="2">
    <source>
        <dbReference type="EMBL" id="KAG9241897.1"/>
    </source>
</evidence>
<reference evidence="2" key="1">
    <citation type="journal article" date="2021" name="IMA Fungus">
        <title>Genomic characterization of three marine fungi, including Emericellopsis atlantica sp. nov. with signatures of a generalist lifestyle and marine biomass degradation.</title>
        <authorList>
            <person name="Hagestad O.C."/>
            <person name="Hou L."/>
            <person name="Andersen J.H."/>
            <person name="Hansen E.H."/>
            <person name="Altermark B."/>
            <person name="Li C."/>
            <person name="Kuhnert E."/>
            <person name="Cox R.J."/>
            <person name="Crous P.W."/>
            <person name="Spatafora J.W."/>
            <person name="Lail K."/>
            <person name="Amirebrahimi M."/>
            <person name="Lipzen A."/>
            <person name="Pangilinan J."/>
            <person name="Andreopoulos W."/>
            <person name="Hayes R.D."/>
            <person name="Ng V."/>
            <person name="Grigoriev I.V."/>
            <person name="Jackson S.A."/>
            <person name="Sutton T.D.S."/>
            <person name="Dobson A.D.W."/>
            <person name="Rama T."/>
        </authorList>
    </citation>
    <scope>NUCLEOTIDE SEQUENCE</scope>
    <source>
        <strain evidence="2">TRa3180A</strain>
    </source>
</reference>
<keyword evidence="3" id="KW-1185">Reference proteome</keyword>
<dbReference type="PANTHER" id="PTHR34693:SF5">
    <property type="match status" value="1"/>
</dbReference>
<feature type="compositionally biased region" description="Polar residues" evidence="1">
    <location>
        <begin position="26"/>
        <end position="35"/>
    </location>
</feature>
<evidence type="ECO:0000256" key="1">
    <source>
        <dbReference type="SAM" id="MobiDB-lite"/>
    </source>
</evidence>
<dbReference type="AlphaFoldDB" id="A0A9P7YY84"/>
<sequence length="154" mass="16800">MADEVYSKVGRGGAGNFYSKKDVVATTPTDLEAQSPTTTPNTTTEYQHTGRGGAGNWVAPSSLADAGLAQTISTPSTSTENMAKQAYKGGRGGAGNFHDREAEERARSEEEERRRRENEGAIVRDVEKGLARPERAYKRREGVGRCRDMYWGVV</sequence>
<name>A0A9P7YY84_9HELO</name>
<dbReference type="Pfam" id="PF12223">
    <property type="entry name" value="DUF3602"/>
    <property type="match status" value="2"/>
</dbReference>
<dbReference type="EMBL" id="MU254141">
    <property type="protein sequence ID" value="KAG9241897.1"/>
    <property type="molecule type" value="Genomic_DNA"/>
</dbReference>
<feature type="compositionally biased region" description="Polar residues" evidence="1">
    <location>
        <begin position="72"/>
        <end position="82"/>
    </location>
</feature>
<evidence type="ECO:0000313" key="3">
    <source>
        <dbReference type="Proteomes" id="UP000887226"/>
    </source>
</evidence>
<accession>A0A9P7YY84</accession>
<dbReference type="PANTHER" id="PTHR34693">
    <property type="entry name" value="PROTEIN PAR32"/>
    <property type="match status" value="1"/>
</dbReference>